<feature type="compositionally biased region" description="Basic and acidic residues" evidence="1">
    <location>
        <begin position="17"/>
        <end position="33"/>
    </location>
</feature>
<dbReference type="Proteomes" id="UP001153269">
    <property type="component" value="Unassembled WGS sequence"/>
</dbReference>
<reference evidence="2" key="1">
    <citation type="submission" date="2020-03" db="EMBL/GenBank/DDBJ databases">
        <authorList>
            <person name="Weist P."/>
        </authorList>
    </citation>
    <scope>NUCLEOTIDE SEQUENCE</scope>
</reference>
<name>A0A9N7YGW6_PLEPL</name>
<dbReference type="AlphaFoldDB" id="A0A9N7YGW6"/>
<keyword evidence="3" id="KW-1185">Reference proteome</keyword>
<feature type="compositionally biased region" description="Basic and acidic residues" evidence="1">
    <location>
        <begin position="46"/>
        <end position="65"/>
    </location>
</feature>
<proteinExistence type="predicted"/>
<sequence length="253" mass="28051">MAIAILPAPVTGTECSNENRPKEERRERTREEAGEVMYRIQLPLKHLSDALSSDRTDPAQRRSPEIGRITRVQAGLKPNCLEEAERPTHAETDMGSLDTEKQEMERKTTGSLHVPILLLLQDAHSPLLLLLLHHDEEEEAEEEEEEEEEERDGGVSSFGIRTSSVPEATKTSPPLCLSLPSRTNRTAGCPWRLVSDSVWEEGIKWLSAELMYPAHHGEDSAGGARPDLIHTLQPLFTLLPHIGLPPSGSLVAD</sequence>
<protein>
    <submittedName>
        <fullName evidence="2">Uncharacterized protein</fullName>
    </submittedName>
</protein>
<dbReference type="EMBL" id="CADEAL010000869">
    <property type="protein sequence ID" value="CAB1426227.1"/>
    <property type="molecule type" value="Genomic_DNA"/>
</dbReference>
<feature type="compositionally biased region" description="Polar residues" evidence="1">
    <location>
        <begin position="159"/>
        <end position="172"/>
    </location>
</feature>
<feature type="compositionally biased region" description="Basic and acidic residues" evidence="1">
    <location>
        <begin position="83"/>
        <end position="108"/>
    </location>
</feature>
<evidence type="ECO:0000313" key="2">
    <source>
        <dbReference type="EMBL" id="CAB1426227.1"/>
    </source>
</evidence>
<feature type="region of interest" description="Disordered" evidence="1">
    <location>
        <begin position="137"/>
        <end position="172"/>
    </location>
</feature>
<comment type="caution">
    <text evidence="2">The sequence shown here is derived from an EMBL/GenBank/DDBJ whole genome shotgun (WGS) entry which is preliminary data.</text>
</comment>
<gene>
    <name evidence="2" type="ORF">PLEPLA_LOCUS14162</name>
</gene>
<feature type="compositionally biased region" description="Acidic residues" evidence="1">
    <location>
        <begin position="137"/>
        <end position="151"/>
    </location>
</feature>
<evidence type="ECO:0000313" key="3">
    <source>
        <dbReference type="Proteomes" id="UP001153269"/>
    </source>
</evidence>
<organism evidence="2 3">
    <name type="scientific">Pleuronectes platessa</name>
    <name type="common">European plaice</name>
    <dbReference type="NCBI Taxonomy" id="8262"/>
    <lineage>
        <taxon>Eukaryota</taxon>
        <taxon>Metazoa</taxon>
        <taxon>Chordata</taxon>
        <taxon>Craniata</taxon>
        <taxon>Vertebrata</taxon>
        <taxon>Euteleostomi</taxon>
        <taxon>Actinopterygii</taxon>
        <taxon>Neopterygii</taxon>
        <taxon>Teleostei</taxon>
        <taxon>Neoteleostei</taxon>
        <taxon>Acanthomorphata</taxon>
        <taxon>Carangaria</taxon>
        <taxon>Pleuronectiformes</taxon>
        <taxon>Pleuronectoidei</taxon>
        <taxon>Pleuronectidae</taxon>
        <taxon>Pleuronectes</taxon>
    </lineage>
</organism>
<evidence type="ECO:0000256" key="1">
    <source>
        <dbReference type="SAM" id="MobiDB-lite"/>
    </source>
</evidence>
<feature type="region of interest" description="Disordered" evidence="1">
    <location>
        <begin position="1"/>
        <end position="108"/>
    </location>
</feature>
<accession>A0A9N7YGW6</accession>